<dbReference type="InterPro" id="IPR043502">
    <property type="entry name" value="DNA/RNA_pol_sf"/>
</dbReference>
<proteinExistence type="predicted"/>
<comment type="caution">
    <text evidence="2">The sequence shown here is derived from an EMBL/GenBank/DDBJ whole genome shotgun (WGS) entry which is preliminary data.</text>
</comment>
<dbReference type="SUPFAM" id="SSF56672">
    <property type="entry name" value="DNA/RNA polymerases"/>
    <property type="match status" value="1"/>
</dbReference>
<dbReference type="EMBL" id="NBNE01000821">
    <property type="protein sequence ID" value="OWZ17059.1"/>
    <property type="molecule type" value="Genomic_DNA"/>
</dbReference>
<dbReference type="Pfam" id="PF00078">
    <property type="entry name" value="RVT_1"/>
    <property type="match status" value="1"/>
</dbReference>
<dbReference type="InterPro" id="IPR000477">
    <property type="entry name" value="RT_dom"/>
</dbReference>
<dbReference type="Gene3D" id="3.10.10.10">
    <property type="entry name" value="HIV Type 1 Reverse Transcriptase, subunit A, domain 1"/>
    <property type="match status" value="1"/>
</dbReference>
<gene>
    <name evidence="2" type="ORF">PHMEG_0009053</name>
</gene>
<dbReference type="OrthoDB" id="124337at2759"/>
<dbReference type="Gene3D" id="3.30.70.270">
    <property type="match status" value="1"/>
</dbReference>
<sequence length="162" mass="19020">MRKGKIFSAMDLLWGFFQVQLRKQDIPYTEFSPPDGLFEYLVTQMGLSCSPSAFNRLIRKVFEDQKDFCRAYFDDLFVFTESDSMEEHLDELEKVLELCKQEQLYVKLSKCTFCSREILCLSDFIGADGIRMDPDKANVIRNWPLPAQNTSYSRFWEPVSTF</sequence>
<feature type="domain" description="Reverse transcriptase" evidence="1">
    <location>
        <begin position="2"/>
        <end position="118"/>
    </location>
</feature>
<name>A0A225WIW3_9STRA</name>
<dbReference type="Proteomes" id="UP000198211">
    <property type="component" value="Unassembled WGS sequence"/>
</dbReference>
<dbReference type="CDD" id="cd01647">
    <property type="entry name" value="RT_LTR"/>
    <property type="match status" value="1"/>
</dbReference>
<evidence type="ECO:0000313" key="2">
    <source>
        <dbReference type="EMBL" id="OWZ17059.1"/>
    </source>
</evidence>
<organism evidence="2 3">
    <name type="scientific">Phytophthora megakarya</name>
    <dbReference type="NCBI Taxonomy" id="4795"/>
    <lineage>
        <taxon>Eukaryota</taxon>
        <taxon>Sar</taxon>
        <taxon>Stramenopiles</taxon>
        <taxon>Oomycota</taxon>
        <taxon>Peronosporomycetes</taxon>
        <taxon>Peronosporales</taxon>
        <taxon>Peronosporaceae</taxon>
        <taxon>Phytophthora</taxon>
    </lineage>
</organism>
<keyword evidence="3" id="KW-1185">Reference proteome</keyword>
<dbReference type="PANTHER" id="PTHR24559">
    <property type="entry name" value="TRANSPOSON TY3-I GAG-POL POLYPROTEIN"/>
    <property type="match status" value="1"/>
</dbReference>
<protein>
    <submittedName>
        <fullName evidence="2">Polyprotein</fullName>
    </submittedName>
</protein>
<accession>A0A225WIW3</accession>
<dbReference type="InterPro" id="IPR053134">
    <property type="entry name" value="RNA-dir_DNA_polymerase"/>
</dbReference>
<dbReference type="AlphaFoldDB" id="A0A225WIW3"/>
<dbReference type="STRING" id="4795.A0A225WIW3"/>
<evidence type="ECO:0000259" key="1">
    <source>
        <dbReference type="Pfam" id="PF00078"/>
    </source>
</evidence>
<dbReference type="InterPro" id="IPR043128">
    <property type="entry name" value="Rev_trsase/Diguanyl_cyclase"/>
</dbReference>
<evidence type="ECO:0000313" key="3">
    <source>
        <dbReference type="Proteomes" id="UP000198211"/>
    </source>
</evidence>
<reference evidence="3" key="1">
    <citation type="submission" date="2017-03" db="EMBL/GenBank/DDBJ databases">
        <title>Phytopthora megakarya and P. palmivora, two closely related causual agents of cacao black pod achieved similar genome size and gene model numbers by different mechanisms.</title>
        <authorList>
            <person name="Ali S."/>
            <person name="Shao J."/>
            <person name="Larry D.J."/>
            <person name="Kronmiller B."/>
            <person name="Shen D."/>
            <person name="Strem M.D."/>
            <person name="Melnick R.L."/>
            <person name="Guiltinan M.J."/>
            <person name="Tyler B.M."/>
            <person name="Meinhardt L.W."/>
            <person name="Bailey B.A."/>
        </authorList>
    </citation>
    <scope>NUCLEOTIDE SEQUENCE [LARGE SCALE GENOMIC DNA]</scope>
    <source>
        <strain evidence="3">zdho120</strain>
    </source>
</reference>
<dbReference type="PANTHER" id="PTHR24559:SF444">
    <property type="entry name" value="REVERSE TRANSCRIPTASE DOMAIN-CONTAINING PROTEIN"/>
    <property type="match status" value="1"/>
</dbReference>